<feature type="binding site" evidence="3">
    <location>
        <begin position="731"/>
        <end position="738"/>
    </location>
    <ligand>
        <name>ATP</name>
        <dbReference type="ChEBI" id="CHEBI:30616"/>
    </ligand>
</feature>
<dbReference type="OrthoDB" id="9807790at2"/>
<feature type="compositionally biased region" description="Gly residues" evidence="4">
    <location>
        <begin position="1024"/>
        <end position="1037"/>
    </location>
</feature>
<feature type="domain" description="FtsK" evidence="5">
    <location>
        <begin position="1097"/>
        <end position="1291"/>
    </location>
</feature>
<dbReference type="GO" id="GO:0003677">
    <property type="term" value="F:DNA binding"/>
    <property type="evidence" value="ECO:0007669"/>
    <property type="project" value="InterPro"/>
</dbReference>
<keyword evidence="1 3" id="KW-0547">Nucleotide-binding</keyword>
<feature type="binding site" evidence="3">
    <location>
        <begin position="1114"/>
        <end position="1121"/>
    </location>
    <ligand>
        <name>ATP</name>
        <dbReference type="ChEBI" id="CHEBI:30616"/>
    </ligand>
</feature>
<dbReference type="InterPro" id="IPR002543">
    <property type="entry name" value="FtsK_dom"/>
</dbReference>
<feature type="compositionally biased region" description="Basic residues" evidence="4">
    <location>
        <begin position="197"/>
        <end position="210"/>
    </location>
</feature>
<dbReference type="SUPFAM" id="SSF52540">
    <property type="entry name" value="P-loop containing nucleoside triphosphate hydrolases"/>
    <property type="match status" value="2"/>
</dbReference>
<proteinExistence type="predicted"/>
<accession>A0A3S4TAI4</accession>
<keyword evidence="7" id="KW-1185">Reference proteome</keyword>
<feature type="domain" description="FtsK" evidence="5">
    <location>
        <begin position="712"/>
        <end position="903"/>
    </location>
</feature>
<dbReference type="InterPro" id="IPR050206">
    <property type="entry name" value="FtsK/SpoIIIE/SftA"/>
</dbReference>
<dbReference type="KEGG" id="ahw:NCTC11636_01824"/>
<dbReference type="RefSeq" id="WP_126382838.1">
    <property type="nucleotide sequence ID" value="NZ_LR134350.1"/>
</dbReference>
<dbReference type="SMART" id="SM00382">
    <property type="entry name" value="AAA"/>
    <property type="match status" value="3"/>
</dbReference>
<keyword evidence="2 3" id="KW-0067">ATP-binding</keyword>
<dbReference type="Gene3D" id="3.40.50.300">
    <property type="entry name" value="P-loop containing nucleotide triphosphate hydrolases"/>
    <property type="match status" value="4"/>
</dbReference>
<name>A0A3S4TAI4_9ACTO</name>
<gene>
    <name evidence="6" type="primary">essC_1</name>
    <name evidence="6" type="ORF">NCTC11636_01824</name>
</gene>
<evidence type="ECO:0000259" key="5">
    <source>
        <dbReference type="PROSITE" id="PS50901"/>
    </source>
</evidence>
<protein>
    <submittedName>
        <fullName evidence="6">DNA translocase FtsK</fullName>
    </submittedName>
</protein>
<evidence type="ECO:0000256" key="3">
    <source>
        <dbReference type="PROSITE-ProRule" id="PRU00289"/>
    </source>
</evidence>
<reference evidence="6 7" key="1">
    <citation type="submission" date="2018-12" db="EMBL/GenBank/DDBJ databases">
        <authorList>
            <consortium name="Pathogen Informatics"/>
        </authorList>
    </citation>
    <scope>NUCLEOTIDE SEQUENCE [LARGE SCALE GENOMIC DNA]</scope>
    <source>
        <strain evidence="6 7">NCTC11636</strain>
    </source>
</reference>
<dbReference type="CDD" id="cd01127">
    <property type="entry name" value="TrwB_TraG_TraD_VirD4"/>
    <property type="match status" value="1"/>
</dbReference>
<sequence length="1586" mass="169951">MQLFVSVLRPQEERAQARDLIVVAEADSTVADLAAVLDEVLPGSTPGRTLQLVVDPARRPAAPPSDLWDGSTRLDPTGRLGGGAVRDGMLLCLGAPGAEDIEPTGVVEMRVVSGRGAGAVHRLSLGRYSLGGPGSDLVLAEVDEPVATLVVRAGGSVLIQPSEDYAHRTAPVLPARRRPLPGPLVLPSSATEEAGGKRRRRRARRRRRRHGAEDSEVLQEREMLDPDAARHLLELDRRPVQAETVWEAGAVLMVGQVLLTVGPVPQADAVTTPTPGATTIDFNRPPRLARPARATEFSLPRKPERPVKQGFPFAMMLSPIIMGLGMYLITRRVYSLMFMALSPIMMIANRIQGRSNQKRSYREYMRRYEEQRDATEDAAFKALSEERGLRREDHPDPAEAMLRATGPRAGLWERRPTDPDWLDLRVGTADRPSDVVLTDPKRARHEEPLRWTAPDVPVTVPLATLGVVGVAGEQRHRVVEWLAAQAAVLHSPAELEMVLIISPEQAGSAERHAERWAWARWLPHLRNAEGVGARARVGVDEDSVARRVNELVDLVESRTPGEGRRRAAAGTQVLVVLDGAHALRLRPGMVRVLRQGPAVGIRFVCVDADRTSLPEECMAVVSTGPGDAVVSQTDVDEVERVMLDLVPEGWSERVARALAPVHDVSAQGADATIPTSSRLLDVLRMPEPTAETVLEAWGRVSRTTRAVIGEDAEGLFSLDVRADGPHALVAGTTGSGKSELLQTLIASLCVGNTPEAMTFVLVDYKGGAAFKDCAKLPHTVGMVTDLDGHLTSRALESLGAELRRREHQLAGADAKDIEDYVGAMQPGDEPMPRLIIIIDEFAAMVSELPDFVTGLVDIARRGRSLGVHLILATQRPAGVITPEIRSNTNLRIALRVTDETDSQDVIESSASAHIPPSVPGRAFARLGHASLRQFQSSRVGGRPAGALPRADLRAATLTLAELSRPEAAPPAVEEDATIPTDLATLVQAIGEAHRSRGGADPHSPWLPPLAEVITVEELERRLGDGQGRPEQGGGEAGGADEVREADGAGGAGEVREADGAGGAGGLDGAGASADPRRSGHLPALPLGLEDLPSLQAQQPMTWDYTREGHLGLAGAPRSGRSSVLRGIAVSVARSASPAEVHMYGIDAGTGALLPCLSLPHVGAVVTRDQPDRVRRLLQMLGREVARRQQDLAVHGFASLSEQRASVPEDQRLPYLLLLIDRWDSFAASFESVDGGALLDSVETLMREGVAVGLRVVVAGDKTTFRGRFGMMLEDRLLLRMPAAEDFELIGLRSRDVPLTMPAGRAFRSGPVPREVQTVLLSSDTSGTAQVAAIHEAGRRSVERWGEIDRSRRPGRVDELPVTISTAEALELGPVLRPGSIALAVGGDDLGMLPLMMDDVGNGILVTGPRRSGRSTALVFATETALANDARVVLVLPRRSPLSALADRPGVVSVLNAEASADDLRAVLEERRTETLIVIDDMDVLGNEHAMGPVFEEHLKVCRDMPGGVIVGCGIDEIAGMYRGLVAQVRKNRTGLVLAPRSADDGTHLSARLPRSTGGAVPKGRGVQITTAGWTWVQVPRVDDPSA</sequence>
<dbReference type="PANTHER" id="PTHR22683">
    <property type="entry name" value="SPORULATION PROTEIN RELATED"/>
    <property type="match status" value="1"/>
</dbReference>
<dbReference type="EMBL" id="LR134350">
    <property type="protein sequence ID" value="VEG28992.1"/>
    <property type="molecule type" value="Genomic_DNA"/>
</dbReference>
<feature type="compositionally biased region" description="Gly residues" evidence="4">
    <location>
        <begin position="1059"/>
        <end position="1068"/>
    </location>
</feature>
<evidence type="ECO:0000256" key="1">
    <source>
        <dbReference type="ARBA" id="ARBA00022741"/>
    </source>
</evidence>
<organism evidence="6 7">
    <name type="scientific">Actinomyces howellii</name>
    <dbReference type="NCBI Taxonomy" id="52771"/>
    <lineage>
        <taxon>Bacteria</taxon>
        <taxon>Bacillati</taxon>
        <taxon>Actinomycetota</taxon>
        <taxon>Actinomycetes</taxon>
        <taxon>Actinomycetales</taxon>
        <taxon>Actinomycetaceae</taxon>
        <taxon>Actinomyces</taxon>
    </lineage>
</organism>
<dbReference type="PANTHER" id="PTHR22683:SF1">
    <property type="entry name" value="TYPE VII SECRETION SYSTEM PROTEIN ESSC"/>
    <property type="match status" value="1"/>
</dbReference>
<dbReference type="GO" id="GO:0005524">
    <property type="term" value="F:ATP binding"/>
    <property type="evidence" value="ECO:0007669"/>
    <property type="project" value="UniProtKB-UniRule"/>
</dbReference>
<evidence type="ECO:0000256" key="2">
    <source>
        <dbReference type="ARBA" id="ARBA00022840"/>
    </source>
</evidence>
<dbReference type="Proteomes" id="UP000266895">
    <property type="component" value="Chromosome"/>
</dbReference>
<dbReference type="Pfam" id="PF01580">
    <property type="entry name" value="FtsK_SpoIIIE"/>
    <property type="match status" value="2"/>
</dbReference>
<dbReference type="InterPro" id="IPR027417">
    <property type="entry name" value="P-loop_NTPase"/>
</dbReference>
<evidence type="ECO:0000313" key="6">
    <source>
        <dbReference type="EMBL" id="VEG28992.1"/>
    </source>
</evidence>
<evidence type="ECO:0000256" key="4">
    <source>
        <dbReference type="SAM" id="MobiDB-lite"/>
    </source>
</evidence>
<feature type="region of interest" description="Disordered" evidence="4">
    <location>
        <begin position="1022"/>
        <end position="1080"/>
    </location>
</feature>
<feature type="region of interest" description="Disordered" evidence="4">
    <location>
        <begin position="174"/>
        <end position="218"/>
    </location>
</feature>
<evidence type="ECO:0000313" key="7">
    <source>
        <dbReference type="Proteomes" id="UP000266895"/>
    </source>
</evidence>
<dbReference type="PROSITE" id="PS50901">
    <property type="entry name" value="FTSK"/>
    <property type="match status" value="2"/>
</dbReference>
<dbReference type="InterPro" id="IPR003593">
    <property type="entry name" value="AAA+_ATPase"/>
</dbReference>